<reference evidence="9 10" key="1">
    <citation type="submission" date="2021-02" db="EMBL/GenBank/DDBJ databases">
        <title>Niveibacterium changnyeongensis HC41.</title>
        <authorList>
            <person name="Kang M."/>
        </authorList>
    </citation>
    <scope>NUCLEOTIDE SEQUENCE [LARGE SCALE GENOMIC DNA]</scope>
    <source>
        <strain evidence="9 10">HC41</strain>
    </source>
</reference>
<evidence type="ECO:0000256" key="1">
    <source>
        <dbReference type="ARBA" id="ARBA00004651"/>
    </source>
</evidence>
<feature type="transmembrane region" description="Helical" evidence="7">
    <location>
        <begin position="224"/>
        <end position="247"/>
    </location>
</feature>
<feature type="transmembrane region" description="Helical" evidence="7">
    <location>
        <begin position="139"/>
        <end position="160"/>
    </location>
</feature>
<feature type="transmembrane region" description="Helical" evidence="7">
    <location>
        <begin position="440"/>
        <end position="461"/>
    </location>
</feature>
<feature type="domain" description="Major facilitator superfamily (MFS) profile" evidence="8">
    <location>
        <begin position="13"/>
        <end position="459"/>
    </location>
</feature>
<evidence type="ECO:0000313" key="9">
    <source>
        <dbReference type="EMBL" id="QSI76266.1"/>
    </source>
</evidence>
<evidence type="ECO:0000256" key="3">
    <source>
        <dbReference type="ARBA" id="ARBA00022475"/>
    </source>
</evidence>
<dbReference type="PROSITE" id="PS50850">
    <property type="entry name" value="MFS"/>
    <property type="match status" value="1"/>
</dbReference>
<dbReference type="InterPro" id="IPR020846">
    <property type="entry name" value="MFS_dom"/>
</dbReference>
<feature type="transmembrane region" description="Helical" evidence="7">
    <location>
        <begin position="396"/>
        <end position="420"/>
    </location>
</feature>
<feature type="transmembrane region" description="Helical" evidence="7">
    <location>
        <begin position="303"/>
        <end position="323"/>
    </location>
</feature>
<evidence type="ECO:0000256" key="7">
    <source>
        <dbReference type="SAM" id="Phobius"/>
    </source>
</evidence>
<dbReference type="PANTHER" id="PTHR42718:SF46">
    <property type="entry name" value="BLR6921 PROTEIN"/>
    <property type="match status" value="1"/>
</dbReference>
<dbReference type="PANTHER" id="PTHR42718">
    <property type="entry name" value="MAJOR FACILITATOR SUPERFAMILY MULTIDRUG TRANSPORTER MFSC"/>
    <property type="match status" value="1"/>
</dbReference>
<feature type="transmembrane region" description="Helical" evidence="7">
    <location>
        <begin position="12"/>
        <end position="35"/>
    </location>
</feature>
<keyword evidence="4 7" id="KW-0812">Transmembrane</keyword>
<feature type="transmembrane region" description="Helical" evidence="7">
    <location>
        <begin position="104"/>
        <end position="127"/>
    </location>
</feature>
<feature type="transmembrane region" description="Helical" evidence="7">
    <location>
        <begin position="332"/>
        <end position="349"/>
    </location>
</feature>
<dbReference type="Pfam" id="PF07690">
    <property type="entry name" value="MFS_1"/>
    <property type="match status" value="1"/>
</dbReference>
<evidence type="ECO:0000256" key="5">
    <source>
        <dbReference type="ARBA" id="ARBA00022989"/>
    </source>
</evidence>
<dbReference type="Proteomes" id="UP000663570">
    <property type="component" value="Chromosome"/>
</dbReference>
<sequence length="481" mass="49594">MTHTAHPIRRGAVLAIIMASYLMIVIDISIVLTGLPKIQAALGFTPAGLSWIQNAYTLAFGGFLLLGARAGDILGRRRMFIAGLAIFTLASLAIGAAQSPAWMIAFRAVQGFGAAVLAPSTLALIATHFEEGHERSRALAWYAAAAGIGATLGLVLGGVLADLVSWRAGFFINLPIGAALIAGSLRHIRETPRHAGRFDLAGALSSTLGMGALVFGIVEAAEAGWASMLTQTSIAAGLALLASFLWIETRAQQPLLPLSLLTNRRRNGAYAARLLFLAGMSGFWFFTAQYLQGSLHFSPMQAGLAFMPVTLPQFLSSVSVPVLSRRFGARRLLLAGLSLCVLGLLWLGLTAQRMSYLGGVVGPMLLIGLGQGGVLAPLTMAGVAGVDSRHAGAASGLLNVAHQLGASLGLALLVVVYAGANVGGGAPVHDAAGMAQRTGLALLAAAGFLLTALLVSARYVCFDPARPSAPATSTTPASRSA</sequence>
<organism evidence="9 10">
    <name type="scientific">Niveibacterium microcysteis</name>
    <dbReference type="NCBI Taxonomy" id="2811415"/>
    <lineage>
        <taxon>Bacteria</taxon>
        <taxon>Pseudomonadati</taxon>
        <taxon>Pseudomonadota</taxon>
        <taxon>Betaproteobacteria</taxon>
        <taxon>Rhodocyclales</taxon>
        <taxon>Rhodocyclaceae</taxon>
        <taxon>Niveibacterium</taxon>
    </lineage>
</organism>
<evidence type="ECO:0000256" key="2">
    <source>
        <dbReference type="ARBA" id="ARBA00022448"/>
    </source>
</evidence>
<feature type="transmembrane region" description="Helical" evidence="7">
    <location>
        <begin position="268"/>
        <end position="291"/>
    </location>
</feature>
<keyword evidence="2" id="KW-0813">Transport</keyword>
<evidence type="ECO:0000313" key="10">
    <source>
        <dbReference type="Proteomes" id="UP000663570"/>
    </source>
</evidence>
<feature type="transmembrane region" description="Helical" evidence="7">
    <location>
        <begin position="79"/>
        <end position="98"/>
    </location>
</feature>
<evidence type="ECO:0000256" key="4">
    <source>
        <dbReference type="ARBA" id="ARBA00022692"/>
    </source>
</evidence>
<gene>
    <name evidence="9" type="ORF">JY500_17610</name>
</gene>
<feature type="transmembrane region" description="Helical" evidence="7">
    <location>
        <begin position="47"/>
        <end position="67"/>
    </location>
</feature>
<dbReference type="Gene3D" id="1.20.1720.10">
    <property type="entry name" value="Multidrug resistance protein D"/>
    <property type="match status" value="1"/>
</dbReference>
<dbReference type="RefSeq" id="WP_206253996.1">
    <property type="nucleotide sequence ID" value="NZ_CP071060.1"/>
</dbReference>
<dbReference type="CDD" id="cd17321">
    <property type="entry name" value="MFS_MMR_MDR_like"/>
    <property type="match status" value="1"/>
</dbReference>
<dbReference type="Gene3D" id="1.20.1250.20">
    <property type="entry name" value="MFS general substrate transporter like domains"/>
    <property type="match status" value="1"/>
</dbReference>
<feature type="transmembrane region" description="Helical" evidence="7">
    <location>
        <begin position="361"/>
        <end position="384"/>
    </location>
</feature>
<dbReference type="InterPro" id="IPR011701">
    <property type="entry name" value="MFS"/>
</dbReference>
<feature type="transmembrane region" description="Helical" evidence="7">
    <location>
        <begin position="200"/>
        <end position="218"/>
    </location>
</feature>
<protein>
    <submittedName>
        <fullName evidence="9">MFS transporter</fullName>
    </submittedName>
</protein>
<evidence type="ECO:0000256" key="6">
    <source>
        <dbReference type="ARBA" id="ARBA00023136"/>
    </source>
</evidence>
<evidence type="ECO:0000259" key="8">
    <source>
        <dbReference type="PROSITE" id="PS50850"/>
    </source>
</evidence>
<keyword evidence="3" id="KW-1003">Cell membrane</keyword>
<dbReference type="InterPro" id="IPR036259">
    <property type="entry name" value="MFS_trans_sf"/>
</dbReference>
<dbReference type="EMBL" id="CP071060">
    <property type="protein sequence ID" value="QSI76266.1"/>
    <property type="molecule type" value="Genomic_DNA"/>
</dbReference>
<keyword evidence="5 7" id="KW-1133">Transmembrane helix</keyword>
<accession>A0ABX7M3D3</accession>
<proteinExistence type="predicted"/>
<feature type="transmembrane region" description="Helical" evidence="7">
    <location>
        <begin position="166"/>
        <end position="188"/>
    </location>
</feature>
<comment type="subcellular location">
    <subcellularLocation>
        <location evidence="1">Cell membrane</location>
        <topology evidence="1">Multi-pass membrane protein</topology>
    </subcellularLocation>
</comment>
<keyword evidence="6 7" id="KW-0472">Membrane</keyword>
<name>A0ABX7M3D3_9RHOO</name>
<dbReference type="SUPFAM" id="SSF103473">
    <property type="entry name" value="MFS general substrate transporter"/>
    <property type="match status" value="1"/>
</dbReference>
<keyword evidence="10" id="KW-1185">Reference proteome</keyword>